<name>A0A0L0T9Z0_ALLM3</name>
<feature type="domain" description="Peptidase M16 C-terminal" evidence="16">
    <location>
        <begin position="200"/>
        <end position="383"/>
    </location>
</feature>
<sequence>MIRSALRLPLVGAARAAARQRAALATVSSNPLSLPATQISKLRNGLTVATETNPQLETATVGVWIDSGSRAETLKNNGVAHFLEHISFKGTTHRTQVDLELEIENMGGHLNAYTSREHTVYYARLFAQDVPRGVEILGDILRNSKLDTGAIDRERAVILREADEVDKQMEEVVFDQLHAAAFPDNSLGFTILGPRDNIRSLQRADLAEYIRTNYTADRMFIVGAGKVDHTQLCALAEQHFGTLPPGTGRPHFPTPQFTGADVRLREDNMRTAHVAIAVRGCGWRSKDHWPLLVASSMIGSWDRAAGNAFPSSNLARYVAGQADLANSFLSFNTTYSDMGLWGTYLTSDNREKLDELVRVTLREWARLATDPTAEEVEQAKLQLKTSLLLALDGTSPVAEEIGRQMLVFGTRHSIAEIAAQVDAVTIDDVVRVAREYVLDRDLAIVSVGPVEAVPPYEQIRSAARSLEL</sequence>
<proteinExistence type="inferred from homology"/>
<dbReference type="InterPro" id="IPR011249">
    <property type="entry name" value="Metalloenz_LuxS/M16"/>
</dbReference>
<comment type="subcellular location">
    <subcellularLocation>
        <location evidence="3">Mitochondrion</location>
    </subcellularLocation>
</comment>
<feature type="domain" description="Peptidase M16 N-terminal" evidence="15">
    <location>
        <begin position="48"/>
        <end position="194"/>
    </location>
</feature>
<dbReference type="GO" id="GO:0046872">
    <property type="term" value="F:metal ion binding"/>
    <property type="evidence" value="ECO:0007669"/>
    <property type="project" value="UniProtKB-KW"/>
</dbReference>
<dbReference type="GO" id="GO:0004222">
    <property type="term" value="F:metalloendopeptidase activity"/>
    <property type="evidence" value="ECO:0007669"/>
    <property type="project" value="UniProtKB-EC"/>
</dbReference>
<comment type="function">
    <text evidence="14">Catalytic subunit of the essential mitochondrial processing protease (MPP), which cleaves the mitochondrial sequence off newly imported precursors proteins. Preferentially, cleaves after an arginine at position P2.</text>
</comment>
<dbReference type="InterPro" id="IPR007863">
    <property type="entry name" value="Peptidase_M16_C"/>
</dbReference>
<keyword evidence="18" id="KW-1185">Reference proteome</keyword>
<dbReference type="InterPro" id="IPR050361">
    <property type="entry name" value="MPP/UQCRC_Complex"/>
</dbReference>
<protein>
    <recommendedName>
        <fullName evidence="5">mitochondrial processing peptidase</fullName>
        <ecNumber evidence="5">3.4.24.64</ecNumber>
    </recommendedName>
    <alternativeName>
        <fullName evidence="13">Beta-MPP</fullName>
    </alternativeName>
</protein>
<keyword evidence="10" id="KW-0809">Transit peptide</keyword>
<dbReference type="Gene3D" id="3.30.830.10">
    <property type="entry name" value="Metalloenzyme, LuxS/M16 peptidase-like"/>
    <property type="match status" value="2"/>
</dbReference>
<evidence type="ECO:0000256" key="5">
    <source>
        <dbReference type="ARBA" id="ARBA00012299"/>
    </source>
</evidence>
<dbReference type="VEuPathDB" id="FungiDB:AMAG_15732"/>
<dbReference type="Pfam" id="PF05193">
    <property type="entry name" value="Peptidase_M16_C"/>
    <property type="match status" value="1"/>
</dbReference>
<dbReference type="Pfam" id="PF00675">
    <property type="entry name" value="Peptidase_M16"/>
    <property type="match status" value="1"/>
</dbReference>
<dbReference type="GO" id="GO:0005759">
    <property type="term" value="C:mitochondrial matrix"/>
    <property type="evidence" value="ECO:0007669"/>
    <property type="project" value="UniProtKB-ARBA"/>
</dbReference>
<dbReference type="OMA" id="VIMNGIC"/>
<keyword evidence="9" id="KW-0862">Zinc</keyword>
<reference evidence="18" key="2">
    <citation type="submission" date="2009-11" db="EMBL/GenBank/DDBJ databases">
        <title>The Genome Sequence of Allomyces macrogynus strain ATCC 38327.</title>
        <authorList>
            <consortium name="The Broad Institute Genome Sequencing Platform"/>
            <person name="Russ C."/>
            <person name="Cuomo C."/>
            <person name="Shea T."/>
            <person name="Young S.K."/>
            <person name="Zeng Q."/>
            <person name="Koehrsen M."/>
            <person name="Haas B."/>
            <person name="Borodovsky M."/>
            <person name="Guigo R."/>
            <person name="Alvarado L."/>
            <person name="Berlin A."/>
            <person name="Borenstein D."/>
            <person name="Chen Z."/>
            <person name="Engels R."/>
            <person name="Freedman E."/>
            <person name="Gellesch M."/>
            <person name="Goldberg J."/>
            <person name="Griggs A."/>
            <person name="Gujja S."/>
            <person name="Heiman D."/>
            <person name="Hepburn T."/>
            <person name="Howarth C."/>
            <person name="Jen D."/>
            <person name="Larson L."/>
            <person name="Lewis B."/>
            <person name="Mehta T."/>
            <person name="Park D."/>
            <person name="Pearson M."/>
            <person name="Roberts A."/>
            <person name="Saif S."/>
            <person name="Shenoy N."/>
            <person name="Sisk P."/>
            <person name="Stolte C."/>
            <person name="Sykes S."/>
            <person name="Walk T."/>
            <person name="White J."/>
            <person name="Yandava C."/>
            <person name="Burger G."/>
            <person name="Gray M.W."/>
            <person name="Holland P.W.H."/>
            <person name="King N."/>
            <person name="Lang F.B.F."/>
            <person name="Roger A.J."/>
            <person name="Ruiz-Trillo I."/>
            <person name="Lander E."/>
            <person name="Nusbaum C."/>
        </authorList>
    </citation>
    <scope>NUCLEOTIDE SEQUENCE [LARGE SCALE GENOMIC DNA]</scope>
    <source>
        <strain evidence="18">ATCC 38327</strain>
    </source>
</reference>
<organism evidence="17 18">
    <name type="scientific">Allomyces macrogynus (strain ATCC 38327)</name>
    <name type="common">Allomyces javanicus var. macrogynus</name>
    <dbReference type="NCBI Taxonomy" id="578462"/>
    <lineage>
        <taxon>Eukaryota</taxon>
        <taxon>Fungi</taxon>
        <taxon>Fungi incertae sedis</taxon>
        <taxon>Blastocladiomycota</taxon>
        <taxon>Blastocladiomycetes</taxon>
        <taxon>Blastocladiales</taxon>
        <taxon>Blastocladiaceae</taxon>
        <taxon>Allomyces</taxon>
    </lineage>
</organism>
<keyword evidence="12" id="KW-0496">Mitochondrion</keyword>
<dbReference type="PANTHER" id="PTHR11851:SF149">
    <property type="entry name" value="GH01077P"/>
    <property type="match status" value="1"/>
</dbReference>
<evidence type="ECO:0000256" key="13">
    <source>
        <dbReference type="ARBA" id="ARBA00031018"/>
    </source>
</evidence>
<keyword evidence="11" id="KW-0482">Metalloprotease</keyword>
<comment type="catalytic activity">
    <reaction evidence="1">
        <text>Release of N-terminal transit peptides from precursor proteins imported into the mitochondrion, typically with Arg in position P2.</text>
        <dbReference type="EC" id="3.4.24.64"/>
    </reaction>
</comment>
<dbReference type="FunFam" id="3.30.830.10:FF:000002">
    <property type="entry name" value="Mitochondrial-processing peptidase subunit beta"/>
    <property type="match status" value="1"/>
</dbReference>
<keyword evidence="7" id="KW-0479">Metal-binding</keyword>
<dbReference type="EC" id="3.4.24.64" evidence="5"/>
<evidence type="ECO:0000256" key="14">
    <source>
        <dbReference type="ARBA" id="ARBA00045757"/>
    </source>
</evidence>
<evidence type="ECO:0000256" key="4">
    <source>
        <dbReference type="ARBA" id="ARBA00007261"/>
    </source>
</evidence>
<evidence type="ECO:0000259" key="16">
    <source>
        <dbReference type="Pfam" id="PF05193"/>
    </source>
</evidence>
<dbReference type="Proteomes" id="UP000054350">
    <property type="component" value="Unassembled WGS sequence"/>
</dbReference>
<evidence type="ECO:0000256" key="3">
    <source>
        <dbReference type="ARBA" id="ARBA00004173"/>
    </source>
</evidence>
<evidence type="ECO:0000256" key="11">
    <source>
        <dbReference type="ARBA" id="ARBA00023049"/>
    </source>
</evidence>
<evidence type="ECO:0000256" key="7">
    <source>
        <dbReference type="ARBA" id="ARBA00022723"/>
    </source>
</evidence>
<evidence type="ECO:0000313" key="18">
    <source>
        <dbReference type="Proteomes" id="UP000054350"/>
    </source>
</evidence>
<evidence type="ECO:0000256" key="2">
    <source>
        <dbReference type="ARBA" id="ARBA00001947"/>
    </source>
</evidence>
<dbReference type="eggNOG" id="KOG0960">
    <property type="taxonomic scope" value="Eukaryota"/>
</dbReference>
<dbReference type="PANTHER" id="PTHR11851">
    <property type="entry name" value="METALLOPROTEASE"/>
    <property type="match status" value="1"/>
</dbReference>
<evidence type="ECO:0000256" key="6">
    <source>
        <dbReference type="ARBA" id="ARBA00022670"/>
    </source>
</evidence>
<evidence type="ECO:0000256" key="8">
    <source>
        <dbReference type="ARBA" id="ARBA00022801"/>
    </source>
</evidence>
<dbReference type="OrthoDB" id="10251424at2759"/>
<dbReference type="AlphaFoldDB" id="A0A0L0T9Z0"/>
<dbReference type="EMBL" id="GG745372">
    <property type="protein sequence ID" value="KNE71515.1"/>
    <property type="molecule type" value="Genomic_DNA"/>
</dbReference>
<evidence type="ECO:0000256" key="10">
    <source>
        <dbReference type="ARBA" id="ARBA00022946"/>
    </source>
</evidence>
<dbReference type="STRING" id="578462.A0A0L0T9Z0"/>
<dbReference type="FunFam" id="3.30.830.10:FF:000001">
    <property type="entry name" value="Mitochondrial-processing peptidase subunit beta, mitochondrial"/>
    <property type="match status" value="1"/>
</dbReference>
<keyword evidence="8" id="KW-0378">Hydrolase</keyword>
<dbReference type="GO" id="GO:0006627">
    <property type="term" value="P:protein processing involved in protein targeting to mitochondrion"/>
    <property type="evidence" value="ECO:0007669"/>
    <property type="project" value="TreeGrafter"/>
</dbReference>
<evidence type="ECO:0000256" key="9">
    <source>
        <dbReference type="ARBA" id="ARBA00022833"/>
    </source>
</evidence>
<comment type="cofactor">
    <cofactor evidence="2">
        <name>Zn(2+)</name>
        <dbReference type="ChEBI" id="CHEBI:29105"/>
    </cofactor>
</comment>
<reference evidence="17 18" key="1">
    <citation type="submission" date="2009-11" db="EMBL/GenBank/DDBJ databases">
        <title>Annotation of Allomyces macrogynus ATCC 38327.</title>
        <authorList>
            <consortium name="The Broad Institute Genome Sequencing Platform"/>
            <person name="Russ C."/>
            <person name="Cuomo C."/>
            <person name="Burger G."/>
            <person name="Gray M.W."/>
            <person name="Holland P.W.H."/>
            <person name="King N."/>
            <person name="Lang F.B.F."/>
            <person name="Roger A.J."/>
            <person name="Ruiz-Trillo I."/>
            <person name="Young S.K."/>
            <person name="Zeng Q."/>
            <person name="Gargeya S."/>
            <person name="Fitzgerald M."/>
            <person name="Haas B."/>
            <person name="Abouelleil A."/>
            <person name="Alvarado L."/>
            <person name="Arachchi H.M."/>
            <person name="Berlin A."/>
            <person name="Chapman S.B."/>
            <person name="Gearin G."/>
            <person name="Goldberg J."/>
            <person name="Griggs A."/>
            <person name="Gujja S."/>
            <person name="Hansen M."/>
            <person name="Heiman D."/>
            <person name="Howarth C."/>
            <person name="Larimer J."/>
            <person name="Lui A."/>
            <person name="MacDonald P.J.P."/>
            <person name="McCowen C."/>
            <person name="Montmayeur A."/>
            <person name="Murphy C."/>
            <person name="Neiman D."/>
            <person name="Pearson M."/>
            <person name="Priest M."/>
            <person name="Roberts A."/>
            <person name="Saif S."/>
            <person name="Shea T."/>
            <person name="Sisk P."/>
            <person name="Stolte C."/>
            <person name="Sykes S."/>
            <person name="Wortman J."/>
            <person name="Nusbaum C."/>
            <person name="Birren B."/>
        </authorList>
    </citation>
    <scope>NUCLEOTIDE SEQUENCE [LARGE SCALE GENOMIC DNA]</scope>
    <source>
        <strain evidence="17 18">ATCC 38327</strain>
    </source>
</reference>
<comment type="similarity">
    <text evidence="4">Belongs to the peptidase M16 family.</text>
</comment>
<keyword evidence="6" id="KW-0645">Protease</keyword>
<accession>A0A0L0T9Z0</accession>
<evidence type="ECO:0000256" key="12">
    <source>
        <dbReference type="ARBA" id="ARBA00023128"/>
    </source>
</evidence>
<evidence type="ECO:0000259" key="15">
    <source>
        <dbReference type="Pfam" id="PF00675"/>
    </source>
</evidence>
<evidence type="ECO:0000256" key="1">
    <source>
        <dbReference type="ARBA" id="ARBA00001098"/>
    </source>
</evidence>
<evidence type="ECO:0000313" key="17">
    <source>
        <dbReference type="EMBL" id="KNE71515.1"/>
    </source>
</evidence>
<dbReference type="InterPro" id="IPR011765">
    <property type="entry name" value="Pept_M16_N"/>
</dbReference>
<dbReference type="SUPFAM" id="SSF63411">
    <property type="entry name" value="LuxS/MPP-like metallohydrolase"/>
    <property type="match status" value="2"/>
</dbReference>
<gene>
    <name evidence="17" type="ORF">AMAG_15732</name>
</gene>